<keyword evidence="3" id="KW-1185">Reference proteome</keyword>
<dbReference type="InParanoid" id="W0RQJ9"/>
<geneLocation type="plasmid" evidence="2 3">
    <name>1</name>
</geneLocation>
<evidence type="ECO:0000313" key="3">
    <source>
        <dbReference type="Proteomes" id="UP000019151"/>
    </source>
</evidence>
<dbReference type="RefSeq" id="WP_025413951.1">
    <property type="nucleotide sequence ID" value="NZ_CP007129.1"/>
</dbReference>
<keyword evidence="2" id="KW-0614">Plasmid</keyword>
<gene>
    <name evidence="2" type="ORF">J421_5085</name>
</gene>
<dbReference type="EMBL" id="CP007129">
    <property type="protein sequence ID" value="AHG92620.1"/>
    <property type="molecule type" value="Genomic_DNA"/>
</dbReference>
<dbReference type="Proteomes" id="UP000019151">
    <property type="component" value="Plasmid 1"/>
</dbReference>
<dbReference type="KEGG" id="gba:J421_5085"/>
<feature type="compositionally biased region" description="Low complexity" evidence="1">
    <location>
        <begin position="306"/>
        <end position="325"/>
    </location>
</feature>
<accession>W0RQJ9</accession>
<dbReference type="AlphaFoldDB" id="W0RQJ9"/>
<dbReference type="HOGENOM" id="CLU_805986_0_0_0"/>
<dbReference type="PATRIC" id="fig|861299.3.peg.5140"/>
<proteinExistence type="predicted"/>
<evidence type="ECO:0000313" key="2">
    <source>
        <dbReference type="EMBL" id="AHG92620.1"/>
    </source>
</evidence>
<protein>
    <submittedName>
        <fullName evidence="2">Uncharacterized protein</fullName>
    </submittedName>
</protein>
<sequence>MPSDDQIAVALAATAVPRERFRAAVVAAAEQIDAYLDAHRAADAETPALAALGAFARGRVDAARFAALFDTAPALAPESSFALRRAGDVLRTLHAAGDAAFAVDVPPGGDLHAAVQRAVTSLGRAYAAGRVFRAVRAGVYRAETHAPPLDGLPFARWNAAARDLAPPLVIEVDDADLRAVSLAELLDGQMKLVLVVRGASAGAPLVRLITPGVLVMQTANANDLATVASFDGPAVAALVPESAARFVHDPTAGGTLAERLAVHALPAAAPATGSGDRSAWQLREELAQLAALGGRDSGLGTRDSGAVSPRVPSPESRVPSARVPSGRVPSPDALVRWLLAEAGL</sequence>
<organism evidence="2 3">
    <name type="scientific">Gemmatirosa kalamazoonensis</name>
    <dbReference type="NCBI Taxonomy" id="861299"/>
    <lineage>
        <taxon>Bacteria</taxon>
        <taxon>Pseudomonadati</taxon>
        <taxon>Gemmatimonadota</taxon>
        <taxon>Gemmatimonadia</taxon>
        <taxon>Gemmatimonadales</taxon>
        <taxon>Gemmatimonadaceae</taxon>
        <taxon>Gemmatirosa</taxon>
    </lineage>
</organism>
<feature type="region of interest" description="Disordered" evidence="1">
    <location>
        <begin position="293"/>
        <end position="328"/>
    </location>
</feature>
<reference evidence="2 3" key="1">
    <citation type="journal article" date="2014" name="Genome Announc.">
        <title>Genome Sequence and Methylome of Soil Bacterium Gemmatirosa kalamazoonensis KBS708T, a Member of the Rarely Cultivated Gemmatimonadetes Phylum.</title>
        <authorList>
            <person name="Debruyn J.M."/>
            <person name="Radosevich M."/>
            <person name="Wommack K.E."/>
            <person name="Polson S.W."/>
            <person name="Hauser L.J."/>
            <person name="Fawaz M.N."/>
            <person name="Korlach J."/>
            <person name="Tsai Y.C."/>
        </authorList>
    </citation>
    <scope>NUCLEOTIDE SEQUENCE [LARGE SCALE GENOMIC DNA]</scope>
    <source>
        <strain evidence="2 3">KBS708</strain>
        <plasmid evidence="3">Plasmid 1</plasmid>
    </source>
</reference>
<name>W0RQJ9_9BACT</name>
<evidence type="ECO:0000256" key="1">
    <source>
        <dbReference type="SAM" id="MobiDB-lite"/>
    </source>
</evidence>